<dbReference type="Proteomes" id="UP000501945">
    <property type="component" value="Chromosome"/>
</dbReference>
<organism evidence="2 3">
    <name type="scientific">Pseudolactococcus raffinolactis</name>
    <dbReference type="NCBI Taxonomy" id="1366"/>
    <lineage>
        <taxon>Bacteria</taxon>
        <taxon>Bacillati</taxon>
        <taxon>Bacillota</taxon>
        <taxon>Bacilli</taxon>
        <taxon>Lactobacillales</taxon>
        <taxon>Streptococcaceae</taxon>
        <taxon>Pseudolactococcus</taxon>
    </lineage>
</organism>
<name>A0A2A5SIG4_9LACT</name>
<dbReference type="AlphaFoldDB" id="A0A2A5SIG4"/>
<dbReference type="STRING" id="1348633.GCA_001591765_00079"/>
<dbReference type="RefSeq" id="WP_061773676.1">
    <property type="nucleotide sequence ID" value="NZ_BAAAXH010000024.1"/>
</dbReference>
<gene>
    <name evidence="2" type="ORF">GU334_01165</name>
    <name evidence="1" type="ORF">GU336_02245</name>
</gene>
<sequence>MKKLSDDEFEQRIQHMRELYLENHDKSELKTAMAAKLSFLDRFRSRDNQKARLRRQLSELEIKRCRATLDKKSAQKFDQKLAMKKALFKKLLDERDDD</sequence>
<dbReference type="GeneID" id="93296035"/>
<evidence type="ECO:0000313" key="4">
    <source>
        <dbReference type="Proteomes" id="UP000501945"/>
    </source>
</evidence>
<dbReference type="Proteomes" id="UP000501558">
    <property type="component" value="Chromosome"/>
</dbReference>
<reference evidence="3 4" key="1">
    <citation type="submission" date="2019-12" db="EMBL/GenBank/DDBJ databases">
        <title>Whole genome sequences of Lactococcus raffinolactis strains isolated from sewage.</title>
        <authorList>
            <person name="Ybazeta G."/>
            <person name="Ross M."/>
            <person name="Brabant-Kirwan D."/>
            <person name="Saleh M."/>
            <person name="Dillon J.A."/>
            <person name="Splinter K."/>
            <person name="Nokhbeh R."/>
        </authorList>
    </citation>
    <scope>NUCLEOTIDE SEQUENCE [LARGE SCALE GENOMIC DNA]</scope>
    <source>
        <strain evidence="2 3">Lr_19_14</strain>
        <strain evidence="1 4">Lr_19_5</strain>
    </source>
</reference>
<keyword evidence="3" id="KW-1185">Reference proteome</keyword>
<evidence type="ECO:0000313" key="2">
    <source>
        <dbReference type="EMBL" id="QIW57608.1"/>
    </source>
</evidence>
<evidence type="ECO:0000313" key="3">
    <source>
        <dbReference type="Proteomes" id="UP000501558"/>
    </source>
</evidence>
<dbReference type="KEGG" id="lrn:CMV25_06335"/>
<protein>
    <submittedName>
        <fullName evidence="2">Uncharacterized protein</fullName>
    </submittedName>
</protein>
<evidence type="ECO:0000313" key="1">
    <source>
        <dbReference type="EMBL" id="QIW53069.1"/>
    </source>
</evidence>
<dbReference type="EMBL" id="CP047628">
    <property type="protein sequence ID" value="QIW57608.1"/>
    <property type="molecule type" value="Genomic_DNA"/>
</dbReference>
<proteinExistence type="predicted"/>
<accession>A0A2A5SIG4</accession>
<dbReference type="OrthoDB" id="2242809at2"/>
<dbReference type="EMBL" id="CP047616">
    <property type="protein sequence ID" value="QIW53069.1"/>
    <property type="molecule type" value="Genomic_DNA"/>
</dbReference>